<keyword evidence="3 10" id="KW-0812">Transmembrane</keyword>
<evidence type="ECO:0000313" key="11">
    <source>
        <dbReference type="EMBL" id="ODV88049.1"/>
    </source>
</evidence>
<gene>
    <name evidence="11" type="ORF">CANARDRAFT_5354</name>
</gene>
<keyword evidence="12" id="KW-1185">Reference proteome</keyword>
<keyword evidence="5" id="KW-0813">Transport</keyword>
<keyword evidence="5" id="KW-0445">Lipid transport</keyword>
<dbReference type="GO" id="GO:0006869">
    <property type="term" value="P:lipid transport"/>
    <property type="evidence" value="ECO:0007669"/>
    <property type="project" value="UniProtKB-KW"/>
</dbReference>
<evidence type="ECO:0000256" key="1">
    <source>
        <dbReference type="ARBA" id="ARBA00004651"/>
    </source>
</evidence>
<comment type="subcellular location">
    <subcellularLocation>
        <location evidence="1">Cell membrane</location>
        <topology evidence="1">Multi-pass membrane protein</topology>
    </subcellularLocation>
</comment>
<feature type="transmembrane region" description="Helical" evidence="10">
    <location>
        <begin position="238"/>
        <end position="261"/>
    </location>
</feature>
<dbReference type="Pfam" id="PF04479">
    <property type="entry name" value="RTA1"/>
    <property type="match status" value="1"/>
</dbReference>
<evidence type="ECO:0000256" key="10">
    <source>
        <dbReference type="SAM" id="Phobius"/>
    </source>
</evidence>
<organism evidence="11 12">
    <name type="scientific">[Candida] arabinofermentans NRRL YB-2248</name>
    <dbReference type="NCBI Taxonomy" id="983967"/>
    <lineage>
        <taxon>Eukaryota</taxon>
        <taxon>Fungi</taxon>
        <taxon>Dikarya</taxon>
        <taxon>Ascomycota</taxon>
        <taxon>Saccharomycotina</taxon>
        <taxon>Pichiomycetes</taxon>
        <taxon>Pichiales</taxon>
        <taxon>Pichiaceae</taxon>
        <taxon>Ogataea</taxon>
        <taxon>Ogataea/Candida clade</taxon>
    </lineage>
</organism>
<name>A0A1E4T8I5_9ASCO</name>
<feature type="transmembrane region" description="Helical" evidence="10">
    <location>
        <begin position="203"/>
        <end position="226"/>
    </location>
</feature>
<dbReference type="Proteomes" id="UP000094801">
    <property type="component" value="Unassembled WGS sequence"/>
</dbReference>
<feature type="transmembrane region" description="Helical" evidence="10">
    <location>
        <begin position="129"/>
        <end position="147"/>
    </location>
</feature>
<feature type="transmembrane region" description="Helical" evidence="10">
    <location>
        <begin position="102"/>
        <end position="122"/>
    </location>
</feature>
<evidence type="ECO:0000256" key="3">
    <source>
        <dbReference type="ARBA" id="ARBA00022692"/>
    </source>
</evidence>
<dbReference type="InterPro" id="IPR007568">
    <property type="entry name" value="RTA1"/>
</dbReference>
<keyword evidence="4 10" id="KW-1133">Transmembrane helix</keyword>
<dbReference type="EMBL" id="KV453847">
    <property type="protein sequence ID" value="ODV88049.1"/>
    <property type="molecule type" value="Genomic_DNA"/>
</dbReference>
<dbReference type="STRING" id="983967.A0A1E4T8I5"/>
<dbReference type="PANTHER" id="PTHR31465:SF9">
    <property type="entry name" value="SPHINGOID LONG-CHAIN BASE TRANSPORTER RSB1"/>
    <property type="match status" value="1"/>
</dbReference>
<feature type="transmembrane region" description="Helical" evidence="10">
    <location>
        <begin position="291"/>
        <end position="310"/>
    </location>
</feature>
<dbReference type="OrthoDB" id="3358017at2759"/>
<feature type="compositionally biased region" description="Polar residues" evidence="9">
    <location>
        <begin position="375"/>
        <end position="384"/>
    </location>
</feature>
<dbReference type="PANTHER" id="PTHR31465">
    <property type="entry name" value="PROTEIN RTA1-RELATED"/>
    <property type="match status" value="1"/>
</dbReference>
<sequence>MTTLNSIPYTEVTSVYGSAASVFSSATSVLATATDTVTSKSLANAAQQAQATMSFYSYLEILATATDDSVKSTVASQAIAASSSMIKLFDDNTFYNGNTPSLGGNVALLVVMGIFLAFHIAAGVFYKEWWLFSCWTIGLILEVLGYVGRVMSSHDVSSFNGYILQIVCLILGPSFIMAGLYYTLAQLTVVMGEYYSRLKPMQYTLIFVICDLIGIVIQAVGGAMAASSVYEFSSSRPGANIMVGGIAVQVASMSLFQALWYDFLYACYKERKATGDAHFVKRYQFVRDNKLFTALIWSISLSVLFIYVRSIYRLIELAQGFSGHLAVTEIYFFILESLMMCLAILLITVLYPGFVYGRNPDLIVDKRLKTTFSMNRTPKPNTIEDSGIEEAEDEAKYTDDS</sequence>
<accession>A0A1E4T8I5</accession>
<evidence type="ECO:0000256" key="4">
    <source>
        <dbReference type="ARBA" id="ARBA00022989"/>
    </source>
</evidence>
<protein>
    <recommendedName>
        <fullName evidence="8">Sphingoid long-chain base transporter RSB1</fullName>
    </recommendedName>
</protein>
<feature type="region of interest" description="Disordered" evidence="9">
    <location>
        <begin position="375"/>
        <end position="401"/>
    </location>
</feature>
<evidence type="ECO:0000256" key="7">
    <source>
        <dbReference type="ARBA" id="ARBA00037472"/>
    </source>
</evidence>
<feature type="transmembrane region" description="Helical" evidence="10">
    <location>
        <begin position="330"/>
        <end position="357"/>
    </location>
</feature>
<evidence type="ECO:0000313" key="12">
    <source>
        <dbReference type="Proteomes" id="UP000094801"/>
    </source>
</evidence>
<feature type="transmembrane region" description="Helical" evidence="10">
    <location>
        <begin position="159"/>
        <end position="182"/>
    </location>
</feature>
<reference evidence="12" key="1">
    <citation type="submission" date="2016-04" db="EMBL/GenBank/DDBJ databases">
        <title>Comparative genomics of biotechnologically important yeasts.</title>
        <authorList>
            <consortium name="DOE Joint Genome Institute"/>
            <person name="Riley R."/>
            <person name="Haridas S."/>
            <person name="Wolfe K.H."/>
            <person name="Lopes M.R."/>
            <person name="Hittinger C.T."/>
            <person name="Goker M."/>
            <person name="Salamov A."/>
            <person name="Wisecaver J."/>
            <person name="Long T.M."/>
            <person name="Aerts A.L."/>
            <person name="Barry K."/>
            <person name="Choi C."/>
            <person name="Clum A."/>
            <person name="Coughlan A.Y."/>
            <person name="Deshpande S."/>
            <person name="Douglass A.P."/>
            <person name="Hanson S.J."/>
            <person name="Klenk H.-P."/>
            <person name="Labutti K."/>
            <person name="Lapidus A."/>
            <person name="Lindquist E."/>
            <person name="Lipzen A."/>
            <person name="Meier-Kolthoff J.P."/>
            <person name="Ohm R.A."/>
            <person name="Otillar R.P."/>
            <person name="Pangilinan J."/>
            <person name="Peng Y."/>
            <person name="Rokas A."/>
            <person name="Rosa C.A."/>
            <person name="Scheuner C."/>
            <person name="Sibirny A.A."/>
            <person name="Slot J.C."/>
            <person name="Stielow J.B."/>
            <person name="Sun H."/>
            <person name="Kurtzman C.P."/>
            <person name="Blackwell M."/>
            <person name="Grigoriev I.V."/>
            <person name="Jeffries T.W."/>
        </authorList>
    </citation>
    <scope>NUCLEOTIDE SEQUENCE [LARGE SCALE GENOMIC DNA]</scope>
    <source>
        <strain evidence="12">NRRL YB-2248</strain>
    </source>
</reference>
<evidence type="ECO:0000256" key="8">
    <source>
        <dbReference type="ARBA" id="ARBA00041117"/>
    </source>
</evidence>
<proteinExistence type="inferred from homology"/>
<evidence type="ECO:0000256" key="5">
    <source>
        <dbReference type="ARBA" id="ARBA00023055"/>
    </source>
</evidence>
<dbReference type="GO" id="GO:0000324">
    <property type="term" value="C:fungal-type vacuole"/>
    <property type="evidence" value="ECO:0007669"/>
    <property type="project" value="TreeGrafter"/>
</dbReference>
<evidence type="ECO:0000256" key="6">
    <source>
        <dbReference type="ARBA" id="ARBA00023136"/>
    </source>
</evidence>
<evidence type="ECO:0000256" key="2">
    <source>
        <dbReference type="ARBA" id="ARBA00009969"/>
    </source>
</evidence>
<comment type="function">
    <text evidence="7">Catalyzes the ATP-dependent translocation of sphingoid long-chain bases (LCBs) from the cytoplasmic site toward the extracytoplasmic side of the membrane (flip-flop). Involved in the establishment of the functional lipid asymmetry of the plasma membrane. Regulates intracellular levels of LCBs, sphingolipid precursors that are growth inhibitory at increased levels.</text>
</comment>
<dbReference type="GO" id="GO:0005886">
    <property type="term" value="C:plasma membrane"/>
    <property type="evidence" value="ECO:0007669"/>
    <property type="project" value="UniProtKB-SubCell"/>
</dbReference>
<evidence type="ECO:0000256" key="9">
    <source>
        <dbReference type="SAM" id="MobiDB-lite"/>
    </source>
</evidence>
<keyword evidence="6 10" id="KW-0472">Membrane</keyword>
<comment type="similarity">
    <text evidence="2">Belongs to the lipid-translocating exporter (LTE) (TC 9.A.26.1) family.</text>
</comment>
<dbReference type="AlphaFoldDB" id="A0A1E4T8I5"/>